<dbReference type="InterPro" id="IPR032727">
    <property type="entry name" value="CLAMP"/>
</dbReference>
<evidence type="ECO:0000313" key="2">
    <source>
        <dbReference type="Proteomes" id="UP000324091"/>
    </source>
</evidence>
<keyword evidence="2" id="KW-1185">Reference proteome</keyword>
<proteinExistence type="predicted"/>
<reference evidence="1 2" key="1">
    <citation type="submission" date="2019-04" db="EMBL/GenBank/DDBJ databases">
        <title>Chromosome genome assembly for Takifugu flavidus.</title>
        <authorList>
            <person name="Xiao S."/>
        </authorList>
    </citation>
    <scope>NUCLEOTIDE SEQUENCE [LARGE SCALE GENOMIC DNA]</scope>
    <source>
        <strain evidence="1">HTHZ2018</strain>
        <tissue evidence="1">Muscle</tissue>
    </source>
</reference>
<dbReference type="PANTHER" id="PTHR28457:SF1">
    <property type="entry name" value="CILIA- AND FLAGELLA-ASSOCIATED PROTEIN 119"/>
    <property type="match status" value="1"/>
</dbReference>
<name>A0A5C6PR92_9TELE</name>
<dbReference type="AlphaFoldDB" id="A0A5C6PR92"/>
<dbReference type="PANTHER" id="PTHR28457">
    <property type="entry name" value="COILED-COIL DOMAIN-CONTAINING PROTEIN 189"/>
    <property type="match status" value="1"/>
</dbReference>
<sequence>MDRRKVSPAMKAKVLLWADVSYHDMDEINKVQSVPDLERALSTVFEVDLLEPRRGVLLELYVQAVFFCREQNFKNEQTSVLLSILKSIHQANIGSPHNNIESCFKYCKELLICHSVRRPPFSIELFSLGEVTAILKYINNNYLRHYKFYKYLFTQQVKLDLSLTYPGISDQKVKGVKNVMVKQEALQVASGSPRLEDSTAATGSKSELKMLIEKEVREQLALISGQLDQQMKKTTERYNRVVETSKPKQHE</sequence>
<organism evidence="1 2">
    <name type="scientific">Takifugu flavidus</name>
    <name type="common">sansaifugu</name>
    <dbReference type="NCBI Taxonomy" id="433684"/>
    <lineage>
        <taxon>Eukaryota</taxon>
        <taxon>Metazoa</taxon>
        <taxon>Chordata</taxon>
        <taxon>Craniata</taxon>
        <taxon>Vertebrata</taxon>
        <taxon>Euteleostomi</taxon>
        <taxon>Actinopterygii</taxon>
        <taxon>Neopterygii</taxon>
        <taxon>Teleostei</taxon>
        <taxon>Neoteleostei</taxon>
        <taxon>Acanthomorphata</taxon>
        <taxon>Eupercaria</taxon>
        <taxon>Tetraodontiformes</taxon>
        <taxon>Tetradontoidea</taxon>
        <taxon>Tetraodontidae</taxon>
        <taxon>Takifugu</taxon>
    </lineage>
</organism>
<gene>
    <name evidence="1" type="ORF">D4764_01G0012440</name>
</gene>
<comment type="caution">
    <text evidence="1">The sequence shown here is derived from an EMBL/GenBank/DDBJ whole genome shotgun (WGS) entry which is preliminary data.</text>
</comment>
<dbReference type="Pfam" id="PF14769">
    <property type="entry name" value="CLAMP"/>
    <property type="match status" value="1"/>
</dbReference>
<dbReference type="EMBL" id="RHFK02000001">
    <property type="protein sequence ID" value="TWW81429.1"/>
    <property type="molecule type" value="Genomic_DNA"/>
</dbReference>
<protein>
    <submittedName>
        <fullName evidence="1">Coiled-coil domain-containing protein 189</fullName>
    </submittedName>
</protein>
<evidence type="ECO:0000313" key="1">
    <source>
        <dbReference type="EMBL" id="TWW81429.1"/>
    </source>
</evidence>
<dbReference type="Proteomes" id="UP000324091">
    <property type="component" value="Chromosome 1"/>
</dbReference>
<accession>A0A5C6PR92</accession>